<dbReference type="EMBL" id="WIND01000019">
    <property type="protein sequence ID" value="MSU91455.1"/>
    <property type="molecule type" value="Genomic_DNA"/>
</dbReference>
<dbReference type="InterPro" id="IPR006698">
    <property type="entry name" value="UPF0229"/>
</dbReference>
<dbReference type="Pfam" id="PF04285">
    <property type="entry name" value="DUF444"/>
    <property type="match status" value="1"/>
</dbReference>
<dbReference type="HAMAP" id="MF_01232">
    <property type="entry name" value="UPF0229"/>
    <property type="match status" value="1"/>
</dbReference>
<comment type="similarity">
    <text evidence="1">Belongs to the UPF0229 family.</text>
</comment>
<proteinExistence type="inferred from homology"/>
<dbReference type="PANTHER" id="PTHR30510:SF2">
    <property type="entry name" value="UPF0229 PROTEIN YEAH"/>
    <property type="match status" value="1"/>
</dbReference>
<evidence type="ECO:0000313" key="3">
    <source>
        <dbReference type="EMBL" id="MSU91455.1"/>
    </source>
</evidence>
<dbReference type="NCBIfam" id="NF003708">
    <property type="entry name" value="PRK05325.1-3"/>
    <property type="match status" value="1"/>
</dbReference>
<name>A0A6L5Z5W8_9RHOB</name>
<dbReference type="NCBIfam" id="NF003707">
    <property type="entry name" value="PRK05325.1-2"/>
    <property type="match status" value="1"/>
</dbReference>
<comment type="caution">
    <text evidence="3">The sequence shown here is derived from an EMBL/GenBank/DDBJ whole genome shotgun (WGS) entry which is preliminary data.</text>
</comment>
<sequence length="440" mass="49837">MTQFIDRRLNPKDRSLGNRRRFIRRVRGAVKKAVDDAVRSRGVADIDRGESVAIPAGDITEPTFHHAPSGGHRERVLPGNKDFRAGDRIDKPPSGSGGGAGRQGAPDGDAEDNFLFALSRDEFLDLFFEDLELPDLVKRSLKKIETTRPRRAGISVTGAPANLSVERTMRNAIGRRIAMRRPGRRKLDALQREIEALEAAPGPEDEAGRDLLERLRTRLEALRLRQRRVPFLDPLDVRYTHFEMQPEPRANAVMFCLMDVSASMGEREKDLAKRFFALLHLFLMRRYDKVELVFIRHTHEAREVDEETFFYSRESGGTVVSTALTEMKRIIDARYAPSDWNIYAAQASDGDNYSGDSARCLAILNGGLMKLCQYFAYVEILRENEGEILNDRSNGTELWRAYLHAAEDWPNFALKRIARRGDIYPVFRELFAAGTEGADG</sequence>
<evidence type="ECO:0000256" key="2">
    <source>
        <dbReference type="SAM" id="MobiDB-lite"/>
    </source>
</evidence>
<dbReference type="PANTHER" id="PTHR30510">
    <property type="entry name" value="UPF0229 PROTEIN YEAH"/>
    <property type="match status" value="1"/>
</dbReference>
<accession>A0A6L5Z5W8</accession>
<feature type="region of interest" description="Disordered" evidence="2">
    <location>
        <begin position="58"/>
        <end position="108"/>
    </location>
</feature>
<reference evidence="3 4" key="1">
    <citation type="submission" date="2019-10" db="EMBL/GenBank/DDBJ databases">
        <title>Cognatihalovulum marinum gen. nov. sp. nov., a new member of the family Rhodobacteraceae isolated from deep seawater of the Northwest Indian Ocean.</title>
        <authorList>
            <person name="Ruan C."/>
            <person name="Wang J."/>
            <person name="Zheng X."/>
            <person name="Song L."/>
            <person name="Zhu Y."/>
            <person name="Huang Y."/>
            <person name="Lu Z."/>
            <person name="Du W."/>
            <person name="Huang L."/>
            <person name="Dai X."/>
        </authorList>
    </citation>
    <scope>NUCLEOTIDE SEQUENCE [LARGE SCALE GENOMIC DNA]</scope>
    <source>
        <strain evidence="3 4">2CG4</strain>
    </source>
</reference>
<evidence type="ECO:0000256" key="1">
    <source>
        <dbReference type="HAMAP-Rule" id="MF_01232"/>
    </source>
</evidence>
<feature type="compositionally biased region" description="Basic and acidic residues" evidence="2">
    <location>
        <begin position="71"/>
        <end position="91"/>
    </location>
</feature>
<dbReference type="Proteomes" id="UP000474957">
    <property type="component" value="Unassembled WGS sequence"/>
</dbReference>
<protein>
    <recommendedName>
        <fullName evidence="1">UPF0229 protein GE300_17900</fullName>
    </recommendedName>
</protein>
<keyword evidence="4" id="KW-1185">Reference proteome</keyword>
<dbReference type="RefSeq" id="WP_154448620.1">
    <property type="nucleotide sequence ID" value="NZ_WIND01000019.1"/>
</dbReference>
<organism evidence="3 4">
    <name type="scientific">Halovulum marinum</name>
    <dbReference type="NCBI Taxonomy" id="2662447"/>
    <lineage>
        <taxon>Bacteria</taxon>
        <taxon>Pseudomonadati</taxon>
        <taxon>Pseudomonadota</taxon>
        <taxon>Alphaproteobacteria</taxon>
        <taxon>Rhodobacterales</taxon>
        <taxon>Paracoccaceae</taxon>
        <taxon>Halovulum</taxon>
    </lineage>
</organism>
<gene>
    <name evidence="3" type="ORF">GE300_17900</name>
</gene>
<dbReference type="AlphaFoldDB" id="A0A6L5Z5W8"/>
<evidence type="ECO:0000313" key="4">
    <source>
        <dbReference type="Proteomes" id="UP000474957"/>
    </source>
</evidence>